<comment type="similarity">
    <text evidence="1 7">Belongs to the peptidase C14A family.</text>
</comment>
<dbReference type="Proteomes" id="UP001160148">
    <property type="component" value="Unassembled WGS sequence"/>
</dbReference>
<evidence type="ECO:0000256" key="5">
    <source>
        <dbReference type="ARBA" id="ARBA00022807"/>
    </source>
</evidence>
<dbReference type="InterPro" id="IPR002398">
    <property type="entry name" value="Pept_C14"/>
</dbReference>
<keyword evidence="6" id="KW-0865">Zymogen</keyword>
<evidence type="ECO:0000259" key="8">
    <source>
        <dbReference type="PROSITE" id="PS50207"/>
    </source>
</evidence>
<proteinExistence type="inferred from homology"/>
<name>A0AAV0WBD6_9HEMI</name>
<dbReference type="PANTHER" id="PTHR47901">
    <property type="entry name" value="CASPASE RECRUITMENT DOMAIN-CONTAINING PROTEIN 18"/>
    <property type="match status" value="1"/>
</dbReference>
<dbReference type="PANTHER" id="PTHR47901:SF8">
    <property type="entry name" value="CASPASE-3"/>
    <property type="match status" value="1"/>
</dbReference>
<evidence type="ECO:0000256" key="6">
    <source>
        <dbReference type="ARBA" id="ARBA00023145"/>
    </source>
</evidence>
<dbReference type="Pfam" id="PF00619">
    <property type="entry name" value="CARD"/>
    <property type="match status" value="1"/>
</dbReference>
<dbReference type="AlphaFoldDB" id="A0AAV0WBD6"/>
<evidence type="ECO:0000256" key="1">
    <source>
        <dbReference type="ARBA" id="ARBA00010134"/>
    </source>
</evidence>
<dbReference type="InterPro" id="IPR011029">
    <property type="entry name" value="DEATH-like_dom_sf"/>
</dbReference>
<dbReference type="GO" id="GO:0006915">
    <property type="term" value="P:apoptotic process"/>
    <property type="evidence" value="ECO:0007669"/>
    <property type="project" value="UniProtKB-KW"/>
</dbReference>
<dbReference type="SMART" id="SM00115">
    <property type="entry name" value="CASc"/>
    <property type="match status" value="1"/>
</dbReference>
<keyword evidence="12" id="KW-1185">Reference proteome</keyword>
<reference evidence="11 12" key="1">
    <citation type="submission" date="2023-01" db="EMBL/GenBank/DDBJ databases">
        <authorList>
            <person name="Whitehead M."/>
        </authorList>
    </citation>
    <scope>NUCLEOTIDE SEQUENCE [LARGE SCALE GENOMIC DNA]</scope>
</reference>
<sequence length="414" mass="47546">MEQYHRELINNCMSDLIYVTSDLETIVENLLEKNVINEWMKNYILKDEGEPINKKIKLYELIQGRGPEAFTALCRVLEETNNIKACNILTSSKPSEKEEQQLSSIELLDTVPFKSIISEHDESYVKIHPDRKFIENDVNNIEVYPMISNPKGHALILSINNIKDKDKITGFNVDMANVNKLFKCLGYIVHTKADLTKKEIKNVINEFMSICQSEKANSIVVFIMCHGVTGKYSITSSGILTEDSVIINTDWLIEQFSHKKLSGNIPMLFFIDACRGPNRDFGWKYCNGENNCSQNYDADMYPIGTTSDQRYKDIFIAFATLPGHTAIRDPIDGSWFIQKLCQVFRENAYNTDLARLMCLVDIELDELSRIDHRSQTAEWIFRGFGKWFYFNPGLYEDNPVNNILMTSSTNPTDV</sequence>
<dbReference type="InterPro" id="IPR029030">
    <property type="entry name" value="Caspase-like_dom_sf"/>
</dbReference>
<dbReference type="InterPro" id="IPR015917">
    <property type="entry name" value="Pept_C14A"/>
</dbReference>
<evidence type="ECO:0000259" key="9">
    <source>
        <dbReference type="PROSITE" id="PS50208"/>
    </source>
</evidence>
<dbReference type="GO" id="GO:0042981">
    <property type="term" value="P:regulation of apoptotic process"/>
    <property type="evidence" value="ECO:0007669"/>
    <property type="project" value="InterPro"/>
</dbReference>
<accession>A0AAV0WBD6</accession>
<dbReference type="PROSITE" id="PS50209">
    <property type="entry name" value="CARD"/>
    <property type="match status" value="1"/>
</dbReference>
<protein>
    <recommendedName>
        <fullName evidence="13">Caspase-8</fullName>
    </recommendedName>
</protein>
<feature type="domain" description="CARD" evidence="10">
    <location>
        <begin position="1"/>
        <end position="81"/>
    </location>
</feature>
<dbReference type="InterPro" id="IPR002138">
    <property type="entry name" value="Pept_C14_p10"/>
</dbReference>
<dbReference type="Gene3D" id="1.10.533.10">
    <property type="entry name" value="Death Domain, Fas"/>
    <property type="match status" value="1"/>
</dbReference>
<keyword evidence="5" id="KW-0788">Thiol protease</keyword>
<dbReference type="InterPro" id="IPR011600">
    <property type="entry name" value="Pept_C14_caspase"/>
</dbReference>
<keyword evidence="3" id="KW-0053">Apoptosis</keyword>
<dbReference type="CDD" id="cd01671">
    <property type="entry name" value="CARD"/>
    <property type="match status" value="1"/>
</dbReference>
<dbReference type="PRINTS" id="PR00376">
    <property type="entry name" value="IL1BCENZYME"/>
</dbReference>
<keyword evidence="2" id="KW-0645">Protease</keyword>
<evidence type="ECO:0000313" key="11">
    <source>
        <dbReference type="EMBL" id="CAI6353122.1"/>
    </source>
</evidence>
<dbReference type="InterPro" id="IPR001315">
    <property type="entry name" value="CARD"/>
</dbReference>
<keyword evidence="4" id="KW-0378">Hydrolase</keyword>
<dbReference type="EMBL" id="CARXXK010000002">
    <property type="protein sequence ID" value="CAI6353122.1"/>
    <property type="molecule type" value="Genomic_DNA"/>
</dbReference>
<dbReference type="Gene3D" id="3.40.50.1460">
    <property type="match status" value="1"/>
</dbReference>
<evidence type="ECO:0000256" key="2">
    <source>
        <dbReference type="ARBA" id="ARBA00022670"/>
    </source>
</evidence>
<evidence type="ECO:0000256" key="4">
    <source>
        <dbReference type="ARBA" id="ARBA00022801"/>
    </source>
</evidence>
<dbReference type="PROSITE" id="PS50207">
    <property type="entry name" value="CASPASE_P10"/>
    <property type="match status" value="1"/>
</dbReference>
<dbReference type="GO" id="GO:0006508">
    <property type="term" value="P:proteolysis"/>
    <property type="evidence" value="ECO:0007669"/>
    <property type="project" value="UniProtKB-KW"/>
</dbReference>
<gene>
    <name evidence="11" type="ORF">MEUPH1_LOCUS9279</name>
</gene>
<evidence type="ECO:0008006" key="13">
    <source>
        <dbReference type="Google" id="ProtNLM"/>
    </source>
</evidence>
<dbReference type="PROSITE" id="PS50208">
    <property type="entry name" value="CASPASE_P20"/>
    <property type="match status" value="1"/>
</dbReference>
<evidence type="ECO:0000259" key="10">
    <source>
        <dbReference type="PROSITE" id="PS50209"/>
    </source>
</evidence>
<evidence type="ECO:0000256" key="3">
    <source>
        <dbReference type="ARBA" id="ARBA00022703"/>
    </source>
</evidence>
<dbReference type="SUPFAM" id="SSF52129">
    <property type="entry name" value="Caspase-like"/>
    <property type="match status" value="1"/>
</dbReference>
<evidence type="ECO:0000313" key="12">
    <source>
        <dbReference type="Proteomes" id="UP001160148"/>
    </source>
</evidence>
<dbReference type="InterPro" id="IPR001309">
    <property type="entry name" value="Pept_C14_p20"/>
</dbReference>
<dbReference type="GO" id="GO:0004197">
    <property type="term" value="F:cysteine-type endopeptidase activity"/>
    <property type="evidence" value="ECO:0007669"/>
    <property type="project" value="InterPro"/>
</dbReference>
<dbReference type="SUPFAM" id="SSF47986">
    <property type="entry name" value="DEATH domain"/>
    <property type="match status" value="1"/>
</dbReference>
<evidence type="ECO:0000256" key="7">
    <source>
        <dbReference type="RuleBase" id="RU003971"/>
    </source>
</evidence>
<comment type="caution">
    <text evidence="11">The sequence shown here is derived from an EMBL/GenBank/DDBJ whole genome shotgun (WGS) entry which is preliminary data.</text>
</comment>
<dbReference type="Pfam" id="PF00656">
    <property type="entry name" value="Peptidase_C14"/>
    <property type="match status" value="1"/>
</dbReference>
<feature type="domain" description="Caspase family p10" evidence="8">
    <location>
        <begin position="312"/>
        <end position="392"/>
    </location>
</feature>
<feature type="domain" description="Caspase family p20" evidence="9">
    <location>
        <begin position="150"/>
        <end position="278"/>
    </location>
</feature>
<organism evidence="11 12">
    <name type="scientific">Macrosiphum euphorbiae</name>
    <name type="common">potato aphid</name>
    <dbReference type="NCBI Taxonomy" id="13131"/>
    <lineage>
        <taxon>Eukaryota</taxon>
        <taxon>Metazoa</taxon>
        <taxon>Ecdysozoa</taxon>
        <taxon>Arthropoda</taxon>
        <taxon>Hexapoda</taxon>
        <taxon>Insecta</taxon>
        <taxon>Pterygota</taxon>
        <taxon>Neoptera</taxon>
        <taxon>Paraneoptera</taxon>
        <taxon>Hemiptera</taxon>
        <taxon>Sternorrhyncha</taxon>
        <taxon>Aphidomorpha</taxon>
        <taxon>Aphidoidea</taxon>
        <taxon>Aphididae</taxon>
        <taxon>Macrosiphini</taxon>
        <taxon>Macrosiphum</taxon>
    </lineage>
</organism>